<organism evidence="1 2">
    <name type="scientific">Erwinia phage KEY</name>
    <dbReference type="NCBI Taxonomy" id="2821255"/>
    <lineage>
        <taxon>Viruses</taxon>
        <taxon>Duplodnaviria</taxon>
        <taxon>Heunggongvirae</taxon>
        <taxon>Uroviricota</taxon>
        <taxon>Caudoviricetes</taxon>
        <taxon>Demerecviridae</taxon>
        <taxon>Keyvirus</taxon>
        <taxon>Keyvirus key</taxon>
    </lineage>
</organism>
<dbReference type="EMBL" id="MZ616364">
    <property type="protein sequence ID" value="QYC51667.1"/>
    <property type="molecule type" value="Genomic_DNA"/>
</dbReference>
<evidence type="ECO:0000313" key="2">
    <source>
        <dbReference type="Proteomes" id="UP001215551"/>
    </source>
</evidence>
<gene>
    <name evidence="1" type="ORF">key_176</name>
</gene>
<sequence length="87" mass="9641">MISINMPRQFGSVGITARDLQANTVYRVIGLAGDEMDGCLAVLSECKDFVIFFGDDNYISSGSVDWATEHKVMFVPTELEMNIQFIA</sequence>
<dbReference type="Proteomes" id="UP001215551">
    <property type="component" value="Segment"/>
</dbReference>
<name>A0AAE7WB45_9CAUD</name>
<proteinExistence type="predicted"/>
<protein>
    <submittedName>
        <fullName evidence="1">Uncharacterized protein</fullName>
    </submittedName>
</protein>
<keyword evidence="2" id="KW-1185">Reference proteome</keyword>
<accession>A0AAE7WB45</accession>
<evidence type="ECO:0000313" key="1">
    <source>
        <dbReference type="EMBL" id="QYC51667.1"/>
    </source>
</evidence>
<reference evidence="2" key="1">
    <citation type="journal article" date="2023" name="Virus Res">
        <title>Broad-host-range lytic Erwinia phage Key with exopolysaccharide degrading activity.</title>
        <authorList>
            <person name="Zlatohurska M."/>
            <person name="Gorb T."/>
            <person name="Romaniuk L."/>
            <person name="Shenderovska N."/>
            <person name="Faidiuk Y."/>
            <person name="Zhuminska G."/>
            <person name="Hubar Y."/>
            <person name="Hubar O."/>
            <person name="Kropinski A.M."/>
            <person name="Kushkina A."/>
            <person name="Tovkach F."/>
        </authorList>
    </citation>
    <scope>NUCLEOTIDE SEQUENCE [LARGE SCALE GENOMIC DNA]</scope>
</reference>